<evidence type="ECO:0000313" key="3">
    <source>
        <dbReference type="EMBL" id="GAA2226137.1"/>
    </source>
</evidence>
<dbReference type="InterPro" id="IPR000835">
    <property type="entry name" value="HTH_MarR-typ"/>
</dbReference>
<dbReference type="RefSeq" id="WP_259478305.1">
    <property type="nucleotide sequence ID" value="NZ_BAAAQY010000002.1"/>
</dbReference>
<protein>
    <recommendedName>
        <fullName evidence="2">HTH marR-type domain-containing protein</fullName>
    </recommendedName>
</protein>
<dbReference type="InterPro" id="IPR036390">
    <property type="entry name" value="WH_DNA-bd_sf"/>
</dbReference>
<dbReference type="SMART" id="SM00347">
    <property type="entry name" value="HTH_MARR"/>
    <property type="match status" value="1"/>
</dbReference>
<dbReference type="InterPro" id="IPR036388">
    <property type="entry name" value="WH-like_DNA-bd_sf"/>
</dbReference>
<gene>
    <name evidence="3" type="ORF">GCM10009851_07520</name>
</gene>
<dbReference type="InterPro" id="IPR039422">
    <property type="entry name" value="MarR/SlyA-like"/>
</dbReference>
<feature type="region of interest" description="Disordered" evidence="1">
    <location>
        <begin position="1"/>
        <end position="20"/>
    </location>
</feature>
<accession>A0ABN3DB88</accession>
<dbReference type="PANTHER" id="PTHR33164">
    <property type="entry name" value="TRANSCRIPTIONAL REGULATOR, MARR FAMILY"/>
    <property type="match status" value="1"/>
</dbReference>
<organism evidence="3 4">
    <name type="scientific">Herbiconiux moechotypicola</name>
    <dbReference type="NCBI Taxonomy" id="637393"/>
    <lineage>
        <taxon>Bacteria</taxon>
        <taxon>Bacillati</taxon>
        <taxon>Actinomycetota</taxon>
        <taxon>Actinomycetes</taxon>
        <taxon>Micrococcales</taxon>
        <taxon>Microbacteriaceae</taxon>
        <taxon>Herbiconiux</taxon>
    </lineage>
</organism>
<dbReference type="Pfam" id="PF12802">
    <property type="entry name" value="MarR_2"/>
    <property type="match status" value="1"/>
</dbReference>
<sequence length="165" mass="17533">MTHGRNPDAPWSRDELADSGAGPASGIAVALRDIDTHSRAFERKLGSALAVNPTDLAAMQHLIQNGPLTPSELALRLGVTTAASTLVVDRLVALGHAERHPHQHDRRKIVVVPSRASVDRAVDLLLPVIAGIAGVVDDLTPAERATVERFLHSVDTVYRTAAEGP</sequence>
<reference evidence="3 4" key="1">
    <citation type="journal article" date="2019" name="Int. J. Syst. Evol. Microbiol.">
        <title>The Global Catalogue of Microorganisms (GCM) 10K type strain sequencing project: providing services to taxonomists for standard genome sequencing and annotation.</title>
        <authorList>
            <consortium name="The Broad Institute Genomics Platform"/>
            <consortium name="The Broad Institute Genome Sequencing Center for Infectious Disease"/>
            <person name="Wu L."/>
            <person name="Ma J."/>
        </authorList>
    </citation>
    <scope>NUCLEOTIDE SEQUENCE [LARGE SCALE GENOMIC DNA]</scope>
    <source>
        <strain evidence="3 4">JCM 16117</strain>
    </source>
</reference>
<dbReference type="Proteomes" id="UP001500929">
    <property type="component" value="Unassembled WGS sequence"/>
</dbReference>
<keyword evidence="4" id="KW-1185">Reference proteome</keyword>
<evidence type="ECO:0000313" key="4">
    <source>
        <dbReference type="Proteomes" id="UP001500929"/>
    </source>
</evidence>
<evidence type="ECO:0000259" key="2">
    <source>
        <dbReference type="SMART" id="SM00347"/>
    </source>
</evidence>
<feature type="domain" description="HTH marR-type" evidence="2">
    <location>
        <begin position="44"/>
        <end position="144"/>
    </location>
</feature>
<name>A0ABN3DB88_9MICO</name>
<evidence type="ECO:0000256" key="1">
    <source>
        <dbReference type="SAM" id="MobiDB-lite"/>
    </source>
</evidence>
<dbReference type="EMBL" id="BAAAQY010000002">
    <property type="protein sequence ID" value="GAA2226137.1"/>
    <property type="molecule type" value="Genomic_DNA"/>
</dbReference>
<comment type="caution">
    <text evidence="3">The sequence shown here is derived from an EMBL/GenBank/DDBJ whole genome shotgun (WGS) entry which is preliminary data.</text>
</comment>
<dbReference type="SUPFAM" id="SSF46785">
    <property type="entry name" value="Winged helix' DNA-binding domain"/>
    <property type="match status" value="1"/>
</dbReference>
<proteinExistence type="predicted"/>
<dbReference type="PANTHER" id="PTHR33164:SF43">
    <property type="entry name" value="HTH-TYPE TRANSCRIPTIONAL REPRESSOR YETL"/>
    <property type="match status" value="1"/>
</dbReference>
<dbReference type="Gene3D" id="1.10.10.10">
    <property type="entry name" value="Winged helix-like DNA-binding domain superfamily/Winged helix DNA-binding domain"/>
    <property type="match status" value="1"/>
</dbReference>